<feature type="active site" description="Proton acceptor" evidence="7 8">
    <location>
        <position position="184"/>
    </location>
</feature>
<reference evidence="15 16" key="1">
    <citation type="journal article" date="2010" name="J. Bacteriol.">
        <title>Genome sequences of Oceanicola granulosus HTCC2516(T) and Oceanicola batsensis HTCC2597(TDelta).</title>
        <authorList>
            <person name="Thrash J.C."/>
            <person name="Cho J.C."/>
            <person name="Vergin K.L."/>
            <person name="Giovannoni S.J."/>
        </authorList>
    </citation>
    <scope>NUCLEOTIDE SEQUENCE [LARGE SCALE GENOMIC DNA]</scope>
    <source>
        <strain evidence="16">ATCC BAA-861 / DSM 15982 / KCTC 12143 / HTCC2516</strain>
    </source>
</reference>
<comment type="subcellular location">
    <subcellularLocation>
        <location evidence="7">Cytoplasm</location>
    </subcellularLocation>
</comment>
<evidence type="ECO:0000256" key="12">
    <source>
        <dbReference type="RuleBase" id="RU000439"/>
    </source>
</evidence>
<dbReference type="Gene3D" id="3.40.50.720">
    <property type="entry name" value="NAD(P)-binding Rossmann-like Domain"/>
    <property type="match status" value="1"/>
</dbReference>
<dbReference type="PANTHER" id="PTHR11728">
    <property type="entry name" value="GLYCEROL-3-PHOSPHATE DEHYDROGENASE"/>
    <property type="match status" value="1"/>
</dbReference>
<evidence type="ECO:0000313" key="15">
    <source>
        <dbReference type="EMBL" id="EAR53116.1"/>
    </source>
</evidence>
<dbReference type="SUPFAM" id="SSF51735">
    <property type="entry name" value="NAD(P)-binding Rossmann-fold domains"/>
    <property type="match status" value="1"/>
</dbReference>
<keyword evidence="6 7" id="KW-1208">Phospholipid metabolism</keyword>
<organism evidence="15 16">
    <name type="scientific">Oceanicola granulosus (strain ATCC BAA-861 / DSM 15982 / KCTC 12143 / HTCC2516)</name>
    <dbReference type="NCBI Taxonomy" id="314256"/>
    <lineage>
        <taxon>Bacteria</taxon>
        <taxon>Pseudomonadati</taxon>
        <taxon>Pseudomonadota</taxon>
        <taxon>Alphaproteobacteria</taxon>
        <taxon>Rhodobacterales</taxon>
        <taxon>Roseobacteraceae</taxon>
        <taxon>Oceanicola</taxon>
    </lineage>
</organism>
<dbReference type="PANTHER" id="PTHR11728:SF1">
    <property type="entry name" value="GLYCEROL-3-PHOSPHATE DEHYDROGENASE [NAD(+)] 2, CHLOROPLASTIC"/>
    <property type="match status" value="1"/>
</dbReference>
<feature type="binding site" evidence="10">
    <location>
        <position position="248"/>
    </location>
    <ligand>
        <name>NAD(+)</name>
        <dbReference type="ChEBI" id="CHEBI:57540"/>
    </ligand>
</feature>
<dbReference type="InterPro" id="IPR013328">
    <property type="entry name" value="6PGD_dom2"/>
</dbReference>
<dbReference type="EMBL" id="AAOT01000001">
    <property type="protein sequence ID" value="EAR53116.1"/>
    <property type="molecule type" value="Genomic_DNA"/>
</dbReference>
<feature type="domain" description="Glycerol-3-phosphate dehydrogenase NAD-dependent C-terminal" evidence="14">
    <location>
        <begin position="173"/>
        <end position="308"/>
    </location>
</feature>
<dbReference type="GO" id="GO:0051287">
    <property type="term" value="F:NAD binding"/>
    <property type="evidence" value="ECO:0007669"/>
    <property type="project" value="InterPro"/>
</dbReference>
<dbReference type="Pfam" id="PF01210">
    <property type="entry name" value="NAD_Gly3P_dh_N"/>
    <property type="match status" value="1"/>
</dbReference>
<evidence type="ECO:0000256" key="5">
    <source>
        <dbReference type="ARBA" id="ARBA00023209"/>
    </source>
</evidence>
<keyword evidence="7" id="KW-0547">Nucleotide-binding</keyword>
<feature type="binding site" evidence="7">
    <location>
        <position position="101"/>
    </location>
    <ligand>
        <name>NADPH</name>
        <dbReference type="ChEBI" id="CHEBI:57783"/>
    </ligand>
</feature>
<accession>Q2CJM3</accession>
<dbReference type="InterPro" id="IPR008927">
    <property type="entry name" value="6-PGluconate_DH-like_C_sf"/>
</dbReference>
<dbReference type="GO" id="GO:0046168">
    <property type="term" value="P:glycerol-3-phosphate catabolic process"/>
    <property type="evidence" value="ECO:0007669"/>
    <property type="project" value="InterPro"/>
</dbReference>
<dbReference type="UniPathway" id="UPA00940"/>
<feature type="binding site" evidence="9">
    <location>
        <begin position="248"/>
        <end position="249"/>
    </location>
    <ligand>
        <name>substrate</name>
    </ligand>
</feature>
<dbReference type="InterPro" id="IPR036291">
    <property type="entry name" value="NAD(P)-bd_dom_sf"/>
</dbReference>
<protein>
    <recommendedName>
        <fullName evidence="7">Glycerol-3-phosphate dehydrogenase [NAD(P)+]</fullName>
        <ecNumber evidence="7">1.1.1.94</ecNumber>
    </recommendedName>
    <alternativeName>
        <fullName evidence="7">NAD(P)(+)-dependent glycerol-3-phosphate dehydrogenase</fullName>
    </alternativeName>
    <alternativeName>
        <fullName evidence="7">NAD(P)H-dependent dihydroxyacetone-phosphate reductase</fullName>
    </alternativeName>
</protein>
<name>Q2CJM3_OCEGH</name>
<comment type="caution">
    <text evidence="7">Lacks conserved residue(s) required for the propagation of feature annotation.</text>
</comment>
<comment type="function">
    <text evidence="7">Catalyzes the reduction of the glycolytic intermediate dihydroxyacetone phosphate (DHAP) to sn-glycerol 3-phosphate (G3P), the key precursor for phospholipid synthesis.</text>
</comment>
<evidence type="ECO:0000259" key="14">
    <source>
        <dbReference type="Pfam" id="PF07479"/>
    </source>
</evidence>
<sequence length="319" mass="32667">MIAVAGGGAFGTALAAALAANGPVTLWMRDAEEAARNEQTRENRHRLAGVPIPAPVRVSADLETVFAAEIVLLAIPAQQLRPFLAQHGARLAGKPLVACSKGIDVETGEGPSAIIEAAVPDATAAVLTGPSFAADIARSLPTALTLACRNSAAAVALQDRLSTPVLRLYRTADVTGAELGGALKNVMAIACGTCIGAGFGESARAALITRGFAEMQRLAVGMGAEAETLAGLSGFGDLTLTCTSDQSRNYRHGLAIGRGERGDTGSTVEGVATARAIGRIARVRGLDLPVCAVVEALVEETITAQDALARLLSRPLKEE</sequence>
<dbReference type="SUPFAM" id="SSF48179">
    <property type="entry name" value="6-phosphogluconate dehydrogenase C-terminal domain-like"/>
    <property type="match status" value="1"/>
</dbReference>
<keyword evidence="4 7" id="KW-0443">Lipid metabolism</keyword>
<evidence type="ECO:0000256" key="6">
    <source>
        <dbReference type="ARBA" id="ARBA00023264"/>
    </source>
</evidence>
<dbReference type="Pfam" id="PF07479">
    <property type="entry name" value="NAD_Gly3P_dh_C"/>
    <property type="match status" value="1"/>
</dbReference>
<feature type="binding site" evidence="9">
    <location>
        <position position="101"/>
    </location>
    <ligand>
        <name>substrate</name>
    </ligand>
</feature>
<dbReference type="GO" id="GO:0006650">
    <property type="term" value="P:glycerophospholipid metabolic process"/>
    <property type="evidence" value="ECO:0007669"/>
    <property type="project" value="UniProtKB-UniRule"/>
</dbReference>
<dbReference type="GO" id="GO:0141153">
    <property type="term" value="F:glycerol-3-phosphate dehydrogenase (NADP+) activity"/>
    <property type="evidence" value="ECO:0007669"/>
    <property type="project" value="RHEA"/>
</dbReference>
<dbReference type="InterPro" id="IPR006168">
    <property type="entry name" value="G3P_DH_NAD-dep"/>
</dbReference>
<feature type="binding site" evidence="7">
    <location>
        <position position="249"/>
    </location>
    <ligand>
        <name>sn-glycerol 3-phosphate</name>
        <dbReference type="ChEBI" id="CHEBI:57597"/>
    </ligand>
</feature>
<dbReference type="GO" id="GO:0141152">
    <property type="term" value="F:glycerol-3-phosphate dehydrogenase (NAD+) activity"/>
    <property type="evidence" value="ECO:0007669"/>
    <property type="project" value="RHEA"/>
</dbReference>
<keyword evidence="2 7" id="KW-0444">Lipid biosynthesis</keyword>
<keyword evidence="7 10" id="KW-0520">NAD</keyword>
<proteinExistence type="inferred from homology"/>
<evidence type="ECO:0000256" key="11">
    <source>
        <dbReference type="RuleBase" id="RU000437"/>
    </source>
</evidence>
<dbReference type="eggNOG" id="COG0240">
    <property type="taxonomic scope" value="Bacteria"/>
</dbReference>
<feature type="binding site" evidence="7">
    <location>
        <position position="131"/>
    </location>
    <ligand>
        <name>sn-glycerol 3-phosphate</name>
        <dbReference type="ChEBI" id="CHEBI:57597"/>
    </ligand>
</feature>
<dbReference type="Gene3D" id="1.10.1040.10">
    <property type="entry name" value="N-(1-d-carboxylethyl)-l-norvaline Dehydrogenase, domain 2"/>
    <property type="match status" value="1"/>
</dbReference>
<dbReference type="GO" id="GO:0046167">
    <property type="term" value="P:glycerol-3-phosphate biosynthetic process"/>
    <property type="evidence" value="ECO:0007669"/>
    <property type="project" value="UniProtKB-UniRule"/>
</dbReference>
<keyword evidence="5 7" id="KW-0594">Phospholipid biosynthesis</keyword>
<dbReference type="NCBIfam" id="NF000942">
    <property type="entry name" value="PRK00094.1-4"/>
    <property type="match status" value="1"/>
</dbReference>
<evidence type="ECO:0000259" key="13">
    <source>
        <dbReference type="Pfam" id="PF01210"/>
    </source>
</evidence>
<feature type="binding site" evidence="7">
    <location>
        <position position="248"/>
    </location>
    <ligand>
        <name>NADPH</name>
        <dbReference type="ChEBI" id="CHEBI:57783"/>
    </ligand>
</feature>
<keyword evidence="7" id="KW-0963">Cytoplasm</keyword>
<dbReference type="HAMAP" id="MF_00394">
    <property type="entry name" value="NAD_Glyc3P_dehydrog"/>
    <property type="match status" value="1"/>
</dbReference>
<evidence type="ECO:0000256" key="10">
    <source>
        <dbReference type="PIRSR" id="PIRSR000114-3"/>
    </source>
</evidence>
<gene>
    <name evidence="7" type="primary">gpsA</name>
    <name evidence="15" type="ORF">OG2516_11651</name>
</gene>
<comment type="pathway">
    <text evidence="7">Membrane lipid metabolism; glycerophospholipid metabolism.</text>
</comment>
<evidence type="ECO:0000256" key="9">
    <source>
        <dbReference type="PIRSR" id="PIRSR000114-2"/>
    </source>
</evidence>
<dbReference type="Proteomes" id="UP000003635">
    <property type="component" value="Unassembled WGS sequence"/>
</dbReference>
<keyword evidence="3 7" id="KW-0560">Oxidoreductase</keyword>
<comment type="similarity">
    <text evidence="1 7 11">Belongs to the NAD-dependent glycerol-3-phosphate dehydrogenase family.</text>
</comment>
<evidence type="ECO:0000256" key="7">
    <source>
        <dbReference type="HAMAP-Rule" id="MF_00394"/>
    </source>
</evidence>
<dbReference type="GO" id="GO:0008654">
    <property type="term" value="P:phospholipid biosynthetic process"/>
    <property type="evidence" value="ECO:0007669"/>
    <property type="project" value="UniProtKB-KW"/>
</dbReference>
<dbReference type="AlphaFoldDB" id="Q2CJM3"/>
<keyword evidence="7" id="KW-0521">NADP</keyword>
<dbReference type="GO" id="GO:0005975">
    <property type="term" value="P:carbohydrate metabolic process"/>
    <property type="evidence" value="ECO:0007669"/>
    <property type="project" value="InterPro"/>
</dbReference>
<dbReference type="NCBIfam" id="NF000940">
    <property type="entry name" value="PRK00094.1-2"/>
    <property type="match status" value="1"/>
</dbReference>
<feature type="binding site" evidence="10">
    <location>
        <position position="133"/>
    </location>
    <ligand>
        <name>NAD(+)</name>
        <dbReference type="ChEBI" id="CHEBI:57540"/>
    </ligand>
</feature>
<dbReference type="RefSeq" id="WP_007255850.1">
    <property type="nucleotide sequence ID" value="NZ_CH724107.1"/>
</dbReference>
<evidence type="ECO:0000313" key="16">
    <source>
        <dbReference type="Proteomes" id="UP000003635"/>
    </source>
</evidence>
<dbReference type="EC" id="1.1.1.94" evidence="7"/>
<comment type="caution">
    <text evidence="15">The sequence shown here is derived from an EMBL/GenBank/DDBJ whole genome shotgun (WGS) entry which is preliminary data.</text>
</comment>
<feature type="binding site" evidence="7">
    <location>
        <position position="29"/>
    </location>
    <ligand>
        <name>NADPH</name>
        <dbReference type="ChEBI" id="CHEBI:57783"/>
    </ligand>
</feature>
<dbReference type="GO" id="GO:0005829">
    <property type="term" value="C:cytosol"/>
    <property type="evidence" value="ECO:0007669"/>
    <property type="project" value="TreeGrafter"/>
</dbReference>
<evidence type="ECO:0000256" key="2">
    <source>
        <dbReference type="ARBA" id="ARBA00022516"/>
    </source>
</evidence>
<keyword evidence="16" id="KW-1185">Reference proteome</keyword>
<feature type="binding site" evidence="7">
    <location>
        <position position="133"/>
    </location>
    <ligand>
        <name>NADPH</name>
        <dbReference type="ChEBI" id="CHEBI:57783"/>
    </ligand>
</feature>
<comment type="catalytic activity">
    <reaction evidence="7">
        <text>sn-glycerol 3-phosphate + NAD(+) = dihydroxyacetone phosphate + NADH + H(+)</text>
        <dbReference type="Rhea" id="RHEA:11092"/>
        <dbReference type="ChEBI" id="CHEBI:15378"/>
        <dbReference type="ChEBI" id="CHEBI:57540"/>
        <dbReference type="ChEBI" id="CHEBI:57597"/>
        <dbReference type="ChEBI" id="CHEBI:57642"/>
        <dbReference type="ChEBI" id="CHEBI:57945"/>
        <dbReference type="EC" id="1.1.1.94"/>
    </reaction>
</comment>
<dbReference type="HOGENOM" id="CLU_033449_0_2_5"/>
<feature type="binding site" evidence="7">
    <location>
        <position position="129"/>
    </location>
    <ligand>
        <name>sn-glycerol 3-phosphate</name>
        <dbReference type="ChEBI" id="CHEBI:57597"/>
    </ligand>
</feature>
<feature type="binding site" evidence="10">
    <location>
        <begin position="6"/>
        <end position="11"/>
    </location>
    <ligand>
        <name>NAD(+)</name>
        <dbReference type="ChEBI" id="CHEBI:57540"/>
    </ligand>
</feature>
<feature type="binding site" evidence="7">
    <location>
        <position position="101"/>
    </location>
    <ligand>
        <name>sn-glycerol 3-phosphate</name>
        <dbReference type="ChEBI" id="CHEBI:57597"/>
    </ligand>
</feature>
<evidence type="ECO:0000256" key="1">
    <source>
        <dbReference type="ARBA" id="ARBA00011009"/>
    </source>
</evidence>
<feature type="domain" description="Glycerol-3-phosphate dehydrogenase NAD-dependent N-terminal" evidence="13">
    <location>
        <begin position="2"/>
        <end position="153"/>
    </location>
</feature>
<feature type="binding site" evidence="7">
    <location>
        <position position="237"/>
    </location>
    <ligand>
        <name>sn-glycerol 3-phosphate</name>
        <dbReference type="ChEBI" id="CHEBI:57597"/>
    </ligand>
</feature>
<feature type="binding site" evidence="7">
    <location>
        <position position="184"/>
    </location>
    <ligand>
        <name>sn-glycerol 3-phosphate</name>
        <dbReference type="ChEBI" id="CHEBI:57597"/>
    </ligand>
</feature>
<evidence type="ECO:0000256" key="4">
    <source>
        <dbReference type="ARBA" id="ARBA00023098"/>
    </source>
</evidence>
<feature type="binding site" evidence="7">
    <location>
        <position position="247"/>
    </location>
    <ligand>
        <name>sn-glycerol 3-phosphate</name>
        <dbReference type="ChEBI" id="CHEBI:57597"/>
    </ligand>
</feature>
<feature type="binding site" evidence="7">
    <location>
        <position position="269"/>
    </location>
    <ligand>
        <name>NADPH</name>
        <dbReference type="ChEBI" id="CHEBI:57783"/>
    </ligand>
</feature>
<dbReference type="STRING" id="314256.OG2516_11651"/>
<feature type="binding site" evidence="7">
    <location>
        <position position="248"/>
    </location>
    <ligand>
        <name>sn-glycerol 3-phosphate</name>
        <dbReference type="ChEBI" id="CHEBI:57597"/>
    </ligand>
</feature>
<dbReference type="PIRSF" id="PIRSF000114">
    <property type="entry name" value="Glycerol-3-P_dh"/>
    <property type="match status" value="1"/>
</dbReference>
<evidence type="ECO:0000256" key="8">
    <source>
        <dbReference type="PIRSR" id="PIRSR000114-1"/>
    </source>
</evidence>
<comment type="catalytic activity">
    <reaction evidence="7 12">
        <text>sn-glycerol 3-phosphate + NADP(+) = dihydroxyacetone phosphate + NADPH + H(+)</text>
        <dbReference type="Rhea" id="RHEA:11096"/>
        <dbReference type="ChEBI" id="CHEBI:15378"/>
        <dbReference type="ChEBI" id="CHEBI:57597"/>
        <dbReference type="ChEBI" id="CHEBI:57642"/>
        <dbReference type="ChEBI" id="CHEBI:57783"/>
        <dbReference type="ChEBI" id="CHEBI:58349"/>
        <dbReference type="EC" id="1.1.1.94"/>
    </reaction>
</comment>
<dbReference type="OrthoDB" id="9812273at2"/>
<dbReference type="InterPro" id="IPR006109">
    <property type="entry name" value="G3P_DH_NAD-dep_C"/>
</dbReference>
<evidence type="ECO:0000256" key="3">
    <source>
        <dbReference type="ARBA" id="ARBA00023002"/>
    </source>
</evidence>
<feature type="binding site" evidence="7">
    <location>
        <position position="10"/>
    </location>
    <ligand>
        <name>NADPH</name>
        <dbReference type="ChEBI" id="CHEBI:57783"/>
    </ligand>
</feature>
<dbReference type="PRINTS" id="PR00077">
    <property type="entry name" value="GPDHDRGNASE"/>
</dbReference>
<dbReference type="InterPro" id="IPR011128">
    <property type="entry name" value="G3P_DH_NAD-dep_N"/>
</dbReference>